<name>A0ACB8T9U6_9AGAM</name>
<keyword evidence="2" id="KW-1185">Reference proteome</keyword>
<proteinExistence type="predicted"/>
<dbReference type="EMBL" id="MU277196">
    <property type="protein sequence ID" value="KAI0065072.1"/>
    <property type="molecule type" value="Genomic_DNA"/>
</dbReference>
<reference evidence="1" key="2">
    <citation type="journal article" date="2022" name="New Phytol.">
        <title>Evolutionary transition to the ectomycorrhizal habit in the genomes of a hyperdiverse lineage of mushroom-forming fungi.</title>
        <authorList>
            <person name="Looney B."/>
            <person name="Miyauchi S."/>
            <person name="Morin E."/>
            <person name="Drula E."/>
            <person name="Courty P.E."/>
            <person name="Kohler A."/>
            <person name="Kuo A."/>
            <person name="LaButti K."/>
            <person name="Pangilinan J."/>
            <person name="Lipzen A."/>
            <person name="Riley R."/>
            <person name="Andreopoulos W."/>
            <person name="He G."/>
            <person name="Johnson J."/>
            <person name="Nolan M."/>
            <person name="Tritt A."/>
            <person name="Barry K.W."/>
            <person name="Grigoriev I.V."/>
            <person name="Nagy L.G."/>
            <person name="Hibbett D."/>
            <person name="Henrissat B."/>
            <person name="Matheny P.B."/>
            <person name="Labbe J."/>
            <person name="Martin F.M."/>
        </authorList>
    </citation>
    <scope>NUCLEOTIDE SEQUENCE</scope>
    <source>
        <strain evidence="1">HHB10654</strain>
    </source>
</reference>
<evidence type="ECO:0000313" key="1">
    <source>
        <dbReference type="EMBL" id="KAI0065072.1"/>
    </source>
</evidence>
<gene>
    <name evidence="1" type="ORF">BV25DRAFT_1913714</name>
</gene>
<dbReference type="Proteomes" id="UP000814140">
    <property type="component" value="Unassembled WGS sequence"/>
</dbReference>
<sequence length="356" mass="39552">MAYYGPDESASEIFLERTFLSGDVISGTGYGIQLVMYTSCVLYLWQQRKARSHFTFLLAYITLLFILETIYIAVQARTVQIVYIDNRNYPGGPWAYFLASQSLAVNVMFYATLFVITFLSDALVLWRCWVIWGASGQNIAYLVTAFPALMLVASFVMGVLWTLQSSQPGLSLYSALPLAYGTSYYAISLGVNIILTILITIRLLQYRQTVLKTLPPDHAKHYVSLMTVLVESAALYSLFAVLFLITYAINNPLNQVFLGIAQSCQQIALYLIIYRLADGRAWKKSTLTTNQALTTIIFEGPHDATRIVSHADNAGDPYRASMAGNKKPEAESTTVFAVEKADAESLNSGHDQSDPV</sequence>
<reference evidence="1" key="1">
    <citation type="submission" date="2021-03" db="EMBL/GenBank/DDBJ databases">
        <authorList>
            <consortium name="DOE Joint Genome Institute"/>
            <person name="Ahrendt S."/>
            <person name="Looney B.P."/>
            <person name="Miyauchi S."/>
            <person name="Morin E."/>
            <person name="Drula E."/>
            <person name="Courty P.E."/>
            <person name="Chicoki N."/>
            <person name="Fauchery L."/>
            <person name="Kohler A."/>
            <person name="Kuo A."/>
            <person name="Labutti K."/>
            <person name="Pangilinan J."/>
            <person name="Lipzen A."/>
            <person name="Riley R."/>
            <person name="Andreopoulos W."/>
            <person name="He G."/>
            <person name="Johnson J."/>
            <person name="Barry K.W."/>
            <person name="Grigoriev I.V."/>
            <person name="Nagy L."/>
            <person name="Hibbett D."/>
            <person name="Henrissat B."/>
            <person name="Matheny P.B."/>
            <person name="Labbe J."/>
            <person name="Martin F."/>
        </authorList>
    </citation>
    <scope>NUCLEOTIDE SEQUENCE</scope>
    <source>
        <strain evidence="1">HHB10654</strain>
    </source>
</reference>
<evidence type="ECO:0000313" key="2">
    <source>
        <dbReference type="Proteomes" id="UP000814140"/>
    </source>
</evidence>
<organism evidence="1 2">
    <name type="scientific">Artomyces pyxidatus</name>
    <dbReference type="NCBI Taxonomy" id="48021"/>
    <lineage>
        <taxon>Eukaryota</taxon>
        <taxon>Fungi</taxon>
        <taxon>Dikarya</taxon>
        <taxon>Basidiomycota</taxon>
        <taxon>Agaricomycotina</taxon>
        <taxon>Agaricomycetes</taxon>
        <taxon>Russulales</taxon>
        <taxon>Auriscalpiaceae</taxon>
        <taxon>Artomyces</taxon>
    </lineage>
</organism>
<protein>
    <submittedName>
        <fullName evidence="1">Uncharacterized protein</fullName>
    </submittedName>
</protein>
<accession>A0ACB8T9U6</accession>
<comment type="caution">
    <text evidence="1">The sequence shown here is derived from an EMBL/GenBank/DDBJ whole genome shotgun (WGS) entry which is preliminary data.</text>
</comment>